<dbReference type="PANTHER" id="PTHR47074:SF11">
    <property type="entry name" value="REVERSE TRANSCRIPTASE-LIKE PROTEIN"/>
    <property type="match status" value="1"/>
</dbReference>
<name>A0A8S9RPM0_BRACR</name>
<dbReference type="PANTHER" id="PTHR47074">
    <property type="entry name" value="BNAC02G40300D PROTEIN"/>
    <property type="match status" value="1"/>
</dbReference>
<evidence type="ECO:0000313" key="4">
    <source>
        <dbReference type="Proteomes" id="UP000712600"/>
    </source>
</evidence>
<dbReference type="Gene3D" id="3.30.420.10">
    <property type="entry name" value="Ribonuclease H-like superfamily/Ribonuclease H"/>
    <property type="match status" value="1"/>
</dbReference>
<comment type="caution">
    <text evidence="3">The sequence shown here is derived from an EMBL/GenBank/DDBJ whole genome shotgun (WGS) entry which is preliminary data.</text>
</comment>
<organism evidence="3 4">
    <name type="scientific">Brassica cretica</name>
    <name type="common">Mustard</name>
    <dbReference type="NCBI Taxonomy" id="69181"/>
    <lineage>
        <taxon>Eukaryota</taxon>
        <taxon>Viridiplantae</taxon>
        <taxon>Streptophyta</taxon>
        <taxon>Embryophyta</taxon>
        <taxon>Tracheophyta</taxon>
        <taxon>Spermatophyta</taxon>
        <taxon>Magnoliopsida</taxon>
        <taxon>eudicotyledons</taxon>
        <taxon>Gunneridae</taxon>
        <taxon>Pentapetalae</taxon>
        <taxon>rosids</taxon>
        <taxon>malvids</taxon>
        <taxon>Brassicales</taxon>
        <taxon>Brassicaceae</taxon>
        <taxon>Brassiceae</taxon>
        <taxon>Brassica</taxon>
    </lineage>
</organism>
<dbReference type="Proteomes" id="UP000712600">
    <property type="component" value="Unassembled WGS sequence"/>
</dbReference>
<dbReference type="CDD" id="cd06222">
    <property type="entry name" value="RNase_H_like"/>
    <property type="match status" value="1"/>
</dbReference>
<evidence type="ECO:0000313" key="3">
    <source>
        <dbReference type="EMBL" id="KAF3574575.1"/>
    </source>
</evidence>
<gene>
    <name evidence="3" type="ORF">F2Q69_00060394</name>
</gene>
<dbReference type="InterPro" id="IPR012337">
    <property type="entry name" value="RNaseH-like_sf"/>
</dbReference>
<dbReference type="InterPro" id="IPR044730">
    <property type="entry name" value="RNase_H-like_dom_plant"/>
</dbReference>
<evidence type="ECO:0000256" key="1">
    <source>
        <dbReference type="SAM" id="MobiDB-lite"/>
    </source>
</evidence>
<dbReference type="EMBL" id="QGKX02000095">
    <property type="protein sequence ID" value="KAF3574575.1"/>
    <property type="molecule type" value="Genomic_DNA"/>
</dbReference>
<dbReference type="AlphaFoldDB" id="A0A8S9RPM0"/>
<dbReference type="InterPro" id="IPR052929">
    <property type="entry name" value="RNase_H-like_EbsB-rel"/>
</dbReference>
<evidence type="ECO:0000259" key="2">
    <source>
        <dbReference type="Pfam" id="PF13456"/>
    </source>
</evidence>
<sequence>MGWVVGDGTSIKIWYSPWLSLTEKEGPMGPAREADMNLTVSDLFLQGSNEWDEEKLQNMLPHLKEKIKAIKPSLSGAPDKRAWLGTTTGEYTNKSGYKVWLTLCGKKCLPPTGLAAEPLAPWIMWQLWISRNSLCFLDKHITEEETIIRALKMAKEWTDAQEKKATPQQKKYLREPFPQNCYVLRGDAAWRASSQQAGFGWTIKRQDVDVASFSTGSSVGSALTAEAVAMRQAIQEARILGHKRLVCEADSLQLVKALSGGEGCAPEVKVDIAEMHRRCYEPETEVLRTRDGGGGRCGSEQGDLRRGHEEAEARRRGSTQRSKTAELRRLV</sequence>
<feature type="domain" description="RNase H type-1" evidence="2">
    <location>
        <begin position="187"/>
        <end position="263"/>
    </location>
</feature>
<feature type="region of interest" description="Disordered" evidence="1">
    <location>
        <begin position="289"/>
        <end position="331"/>
    </location>
</feature>
<feature type="compositionally biased region" description="Basic and acidic residues" evidence="1">
    <location>
        <begin position="302"/>
        <end position="315"/>
    </location>
</feature>
<reference evidence="3" key="1">
    <citation type="submission" date="2019-12" db="EMBL/GenBank/DDBJ databases">
        <title>Genome sequencing and annotation of Brassica cretica.</title>
        <authorList>
            <person name="Studholme D.J."/>
            <person name="Sarris P."/>
        </authorList>
    </citation>
    <scope>NUCLEOTIDE SEQUENCE</scope>
    <source>
        <strain evidence="3">PFS-109/04</strain>
        <tissue evidence="3">Leaf</tissue>
    </source>
</reference>
<dbReference type="InterPro" id="IPR002156">
    <property type="entry name" value="RNaseH_domain"/>
</dbReference>
<proteinExistence type="predicted"/>
<dbReference type="GO" id="GO:0003676">
    <property type="term" value="F:nucleic acid binding"/>
    <property type="evidence" value="ECO:0007669"/>
    <property type="project" value="InterPro"/>
</dbReference>
<dbReference type="InterPro" id="IPR036397">
    <property type="entry name" value="RNaseH_sf"/>
</dbReference>
<dbReference type="SUPFAM" id="SSF53098">
    <property type="entry name" value="Ribonuclease H-like"/>
    <property type="match status" value="1"/>
</dbReference>
<dbReference type="Pfam" id="PF13456">
    <property type="entry name" value="RVT_3"/>
    <property type="match status" value="1"/>
</dbReference>
<dbReference type="GO" id="GO:0004523">
    <property type="term" value="F:RNA-DNA hybrid ribonuclease activity"/>
    <property type="evidence" value="ECO:0007669"/>
    <property type="project" value="InterPro"/>
</dbReference>
<accession>A0A8S9RPM0</accession>
<protein>
    <recommendedName>
        <fullName evidence="2">RNase H type-1 domain-containing protein</fullName>
    </recommendedName>
</protein>